<gene>
    <name evidence="1" type="ORF">M0R45_006358</name>
</gene>
<evidence type="ECO:0008006" key="3">
    <source>
        <dbReference type="Google" id="ProtNLM"/>
    </source>
</evidence>
<reference evidence="1 2" key="1">
    <citation type="journal article" date="2023" name="G3 (Bethesda)">
        <title>A chromosome-length genome assembly and annotation of blackberry (Rubus argutus, cv. 'Hillquist').</title>
        <authorList>
            <person name="Bruna T."/>
            <person name="Aryal R."/>
            <person name="Dudchenko O."/>
            <person name="Sargent D.J."/>
            <person name="Mead D."/>
            <person name="Buti M."/>
            <person name="Cavallini A."/>
            <person name="Hytonen T."/>
            <person name="Andres J."/>
            <person name="Pham M."/>
            <person name="Weisz D."/>
            <person name="Mascagni F."/>
            <person name="Usai G."/>
            <person name="Natali L."/>
            <person name="Bassil N."/>
            <person name="Fernandez G.E."/>
            <person name="Lomsadze A."/>
            <person name="Armour M."/>
            <person name="Olukolu B."/>
            <person name="Poorten T."/>
            <person name="Britton C."/>
            <person name="Davik J."/>
            <person name="Ashrafi H."/>
            <person name="Aiden E.L."/>
            <person name="Borodovsky M."/>
            <person name="Worthington M."/>
        </authorList>
    </citation>
    <scope>NUCLEOTIDE SEQUENCE [LARGE SCALE GENOMIC DNA]</scope>
    <source>
        <strain evidence="1">PI 553951</strain>
    </source>
</reference>
<evidence type="ECO:0000313" key="1">
    <source>
        <dbReference type="EMBL" id="KAK9950892.1"/>
    </source>
</evidence>
<dbReference type="SUPFAM" id="SSF56672">
    <property type="entry name" value="DNA/RNA polymerases"/>
    <property type="match status" value="1"/>
</dbReference>
<evidence type="ECO:0000313" key="2">
    <source>
        <dbReference type="Proteomes" id="UP001457282"/>
    </source>
</evidence>
<dbReference type="EMBL" id="JBEDUW010000001">
    <property type="protein sequence ID" value="KAK9950892.1"/>
    <property type="molecule type" value="Genomic_DNA"/>
</dbReference>
<dbReference type="PANTHER" id="PTHR24559:SF444">
    <property type="entry name" value="REVERSE TRANSCRIPTASE DOMAIN-CONTAINING PROTEIN"/>
    <property type="match status" value="1"/>
</dbReference>
<dbReference type="PANTHER" id="PTHR24559">
    <property type="entry name" value="TRANSPOSON TY3-I GAG-POL POLYPROTEIN"/>
    <property type="match status" value="1"/>
</dbReference>
<dbReference type="InterPro" id="IPR043502">
    <property type="entry name" value="DNA/RNA_pol_sf"/>
</dbReference>
<organism evidence="1 2">
    <name type="scientific">Rubus argutus</name>
    <name type="common">Southern blackberry</name>
    <dbReference type="NCBI Taxonomy" id="59490"/>
    <lineage>
        <taxon>Eukaryota</taxon>
        <taxon>Viridiplantae</taxon>
        <taxon>Streptophyta</taxon>
        <taxon>Embryophyta</taxon>
        <taxon>Tracheophyta</taxon>
        <taxon>Spermatophyta</taxon>
        <taxon>Magnoliopsida</taxon>
        <taxon>eudicotyledons</taxon>
        <taxon>Gunneridae</taxon>
        <taxon>Pentapetalae</taxon>
        <taxon>rosids</taxon>
        <taxon>fabids</taxon>
        <taxon>Rosales</taxon>
        <taxon>Rosaceae</taxon>
        <taxon>Rosoideae</taxon>
        <taxon>Rosoideae incertae sedis</taxon>
        <taxon>Rubus</taxon>
    </lineage>
</organism>
<accession>A0AAW1YQD9</accession>
<dbReference type="Proteomes" id="UP001457282">
    <property type="component" value="Unassembled WGS sequence"/>
</dbReference>
<dbReference type="AlphaFoldDB" id="A0AAW1YQD9"/>
<proteinExistence type="predicted"/>
<sequence length="182" mass="20641">MLPYIVSPPTLELKPLPSTLKYAFLGEGNTLPVVFSSKLTTSEEKKLLKTLREHKGALGWTIADIKGINASVCMHNIYLENDSKPVRDAQRRLNSLMMEIVKKEVTKLLDHGIIFPISDSKWVSPIQVDPKKGGMTVVTNDKGEKVPQLVQSGWRVCIDYRKLNSSTRKYHFPLPFINYMLE</sequence>
<dbReference type="Gene3D" id="3.10.10.10">
    <property type="entry name" value="HIV Type 1 Reverse Transcriptase, subunit A, domain 1"/>
    <property type="match status" value="1"/>
</dbReference>
<name>A0AAW1YQD9_RUBAR</name>
<comment type="caution">
    <text evidence="1">The sequence shown here is derived from an EMBL/GenBank/DDBJ whole genome shotgun (WGS) entry which is preliminary data.</text>
</comment>
<keyword evidence="2" id="KW-1185">Reference proteome</keyword>
<dbReference type="InterPro" id="IPR053134">
    <property type="entry name" value="RNA-dir_DNA_polymerase"/>
</dbReference>
<protein>
    <recommendedName>
        <fullName evidence="3">Reverse transcriptase</fullName>
    </recommendedName>
</protein>